<organism evidence="3 4">
    <name type="scientific">Dyella koreensis</name>
    <dbReference type="NCBI Taxonomy" id="311235"/>
    <lineage>
        <taxon>Bacteria</taxon>
        <taxon>Pseudomonadati</taxon>
        <taxon>Pseudomonadota</taxon>
        <taxon>Gammaproteobacteria</taxon>
        <taxon>Lysobacterales</taxon>
        <taxon>Rhodanobacteraceae</taxon>
        <taxon>Dyella</taxon>
    </lineage>
</organism>
<evidence type="ECO:0000256" key="1">
    <source>
        <dbReference type="SAM" id="Phobius"/>
    </source>
</evidence>
<keyword evidence="4" id="KW-1185">Reference proteome</keyword>
<dbReference type="InterPro" id="IPR025746">
    <property type="entry name" value="PilX_N_dom"/>
</dbReference>
<evidence type="ECO:0000259" key="2">
    <source>
        <dbReference type="Pfam" id="PF14341"/>
    </source>
</evidence>
<dbReference type="Proteomes" id="UP001620408">
    <property type="component" value="Unassembled WGS sequence"/>
</dbReference>
<feature type="domain" description="Type 4 fimbrial biogenesis protein PilX N-terminal" evidence="2">
    <location>
        <begin position="26"/>
        <end position="76"/>
    </location>
</feature>
<dbReference type="Pfam" id="PF14341">
    <property type="entry name" value="PilX_N"/>
    <property type="match status" value="1"/>
</dbReference>
<accession>A0ABW8K7V8</accession>
<keyword evidence="1" id="KW-1133">Transmembrane helix</keyword>
<dbReference type="EMBL" id="JADIKD010000011">
    <property type="protein sequence ID" value="MFK2918037.1"/>
    <property type="molecule type" value="Genomic_DNA"/>
</dbReference>
<sequence length="204" mass="21706">MKTAHVSHAPRGRRTERRLPLAYAQRGIALVVALILLILITLVGLAAMRGTIMQQRMTANQYDRQIAFQSAEAAIREAAALIPSQPTLIWHNCQSGGVTCLPNPFNDTNLPSTAIHPVATGTATGSFTASPAATGQPQYVVESMGSWVDQTTNTGAGQTANCRNYGVQGCSSQLLYYRITARSGDPAKVGDRAVVTLQAVIKQG</sequence>
<proteinExistence type="predicted"/>
<evidence type="ECO:0000313" key="4">
    <source>
        <dbReference type="Proteomes" id="UP001620408"/>
    </source>
</evidence>
<keyword evidence="1" id="KW-0812">Transmembrane</keyword>
<name>A0ABW8K7V8_9GAMM</name>
<gene>
    <name evidence="3" type="ORF">ISS97_12245</name>
</gene>
<protein>
    <submittedName>
        <fullName evidence="3">Pilus assembly protein</fullName>
    </submittedName>
</protein>
<reference evidence="3 4" key="1">
    <citation type="submission" date="2020-10" db="EMBL/GenBank/DDBJ databases">
        <title>Phylogeny of dyella-like bacteria.</title>
        <authorList>
            <person name="Fu J."/>
        </authorList>
    </citation>
    <scope>NUCLEOTIDE SEQUENCE [LARGE SCALE GENOMIC DNA]</scope>
    <source>
        <strain evidence="3 4">BB4</strain>
    </source>
</reference>
<evidence type="ECO:0000313" key="3">
    <source>
        <dbReference type="EMBL" id="MFK2918037.1"/>
    </source>
</evidence>
<keyword evidence="1" id="KW-0472">Membrane</keyword>
<comment type="caution">
    <text evidence="3">The sequence shown here is derived from an EMBL/GenBank/DDBJ whole genome shotgun (WGS) entry which is preliminary data.</text>
</comment>
<feature type="transmembrane region" description="Helical" evidence="1">
    <location>
        <begin position="27"/>
        <end position="48"/>
    </location>
</feature>